<keyword evidence="2" id="KW-1185">Reference proteome</keyword>
<name>A0A9Q1KBK9_9CARY</name>
<evidence type="ECO:0000313" key="1">
    <source>
        <dbReference type="EMBL" id="KAJ8440242.1"/>
    </source>
</evidence>
<dbReference type="AlphaFoldDB" id="A0A9Q1KBK9"/>
<dbReference type="Proteomes" id="UP001153076">
    <property type="component" value="Unassembled WGS sequence"/>
</dbReference>
<organism evidence="1 2">
    <name type="scientific">Carnegiea gigantea</name>
    <dbReference type="NCBI Taxonomy" id="171969"/>
    <lineage>
        <taxon>Eukaryota</taxon>
        <taxon>Viridiplantae</taxon>
        <taxon>Streptophyta</taxon>
        <taxon>Embryophyta</taxon>
        <taxon>Tracheophyta</taxon>
        <taxon>Spermatophyta</taxon>
        <taxon>Magnoliopsida</taxon>
        <taxon>eudicotyledons</taxon>
        <taxon>Gunneridae</taxon>
        <taxon>Pentapetalae</taxon>
        <taxon>Caryophyllales</taxon>
        <taxon>Cactineae</taxon>
        <taxon>Cactaceae</taxon>
        <taxon>Cactoideae</taxon>
        <taxon>Echinocereeae</taxon>
        <taxon>Carnegiea</taxon>
    </lineage>
</organism>
<proteinExistence type="predicted"/>
<comment type="caution">
    <text evidence="1">The sequence shown here is derived from an EMBL/GenBank/DDBJ whole genome shotgun (WGS) entry which is preliminary data.</text>
</comment>
<gene>
    <name evidence="1" type="ORF">Cgig2_024007</name>
</gene>
<accession>A0A9Q1KBK9</accession>
<reference evidence="1" key="1">
    <citation type="submission" date="2022-04" db="EMBL/GenBank/DDBJ databases">
        <title>Carnegiea gigantea Genome sequencing and assembly v2.</title>
        <authorList>
            <person name="Copetti D."/>
            <person name="Sanderson M.J."/>
            <person name="Burquez A."/>
            <person name="Wojciechowski M.F."/>
        </authorList>
    </citation>
    <scope>NUCLEOTIDE SEQUENCE</scope>
    <source>
        <strain evidence="1">SGP5-SGP5p</strain>
        <tissue evidence="1">Aerial part</tissue>
    </source>
</reference>
<evidence type="ECO:0000313" key="2">
    <source>
        <dbReference type="Proteomes" id="UP001153076"/>
    </source>
</evidence>
<dbReference type="EMBL" id="JAKOGI010000196">
    <property type="protein sequence ID" value="KAJ8440242.1"/>
    <property type="molecule type" value="Genomic_DNA"/>
</dbReference>
<sequence>MNLLEAKPPDPFLRSLPLSRAALFSSHHPTVFPSTKCSTPFALLSCSGLLFNVLKSKICLGRSEILGFEHSIETILDPLNAVLRSAYRKTIPAIQNIHWCIHPAEKQLKKQKSTKFFSFEVSTLMCEKEGIKSSNSLKAFYPHLLCSSNFQLIHFLESQTPVLYSHMYLVKSNPITGKFISPKSFL</sequence>
<protein>
    <submittedName>
        <fullName evidence="1">Uncharacterized protein</fullName>
    </submittedName>
</protein>